<evidence type="ECO:0000256" key="1">
    <source>
        <dbReference type="ARBA" id="ARBA00004141"/>
    </source>
</evidence>
<evidence type="ECO:0000256" key="3">
    <source>
        <dbReference type="ARBA" id="ARBA00022692"/>
    </source>
</evidence>
<accession>A0AAV5X4K1</accession>
<gene>
    <name evidence="7" type="ORF">PFISCL1PPCAC_12729</name>
    <name evidence="8" type="ORF">PFISCL1PPCAC_28401</name>
</gene>
<evidence type="ECO:0000256" key="4">
    <source>
        <dbReference type="ARBA" id="ARBA00022989"/>
    </source>
</evidence>
<evidence type="ECO:0008006" key="10">
    <source>
        <dbReference type="Google" id="ProtNLM"/>
    </source>
</evidence>
<dbReference type="PANTHER" id="PTHR22945">
    <property type="entry name" value="SERPENTINE RECEPTOR, CLASS D DELTA"/>
    <property type="match status" value="1"/>
</dbReference>
<feature type="transmembrane region" description="Helical" evidence="6">
    <location>
        <begin position="93"/>
        <end position="113"/>
    </location>
</feature>
<evidence type="ECO:0000313" key="8">
    <source>
        <dbReference type="EMBL" id="GMT37104.1"/>
    </source>
</evidence>
<reference evidence="8" key="1">
    <citation type="submission" date="2023-10" db="EMBL/GenBank/DDBJ databases">
        <title>Genome assembly of Pristionchus species.</title>
        <authorList>
            <person name="Yoshida K."/>
            <person name="Sommer R.J."/>
        </authorList>
    </citation>
    <scope>NUCLEOTIDE SEQUENCE</scope>
    <source>
        <strain evidence="8">RS5133</strain>
    </source>
</reference>
<keyword evidence="9" id="KW-1185">Reference proteome</keyword>
<keyword evidence="3 6" id="KW-0812">Transmembrane</keyword>
<comment type="subcellular location">
    <subcellularLocation>
        <location evidence="1">Membrane</location>
        <topology evidence="1">Multi-pass membrane protein</topology>
    </subcellularLocation>
</comment>
<evidence type="ECO:0000313" key="7">
    <source>
        <dbReference type="EMBL" id="GMT21432.1"/>
    </source>
</evidence>
<feature type="transmembrane region" description="Helical" evidence="6">
    <location>
        <begin position="26"/>
        <end position="46"/>
    </location>
</feature>
<dbReference type="EMBL" id="BTSY01000004">
    <property type="protein sequence ID" value="GMT21432.1"/>
    <property type="molecule type" value="Genomic_DNA"/>
</dbReference>
<comment type="similarity">
    <text evidence="2">Belongs to the nematode receptor-like protein srd family.</text>
</comment>
<feature type="transmembrane region" description="Helical" evidence="6">
    <location>
        <begin position="52"/>
        <end position="72"/>
    </location>
</feature>
<dbReference type="EMBL" id="BTSY01000042">
    <property type="protein sequence ID" value="GMT37104.1"/>
    <property type="molecule type" value="Genomic_DNA"/>
</dbReference>
<proteinExistence type="inferred from homology"/>
<evidence type="ECO:0000256" key="2">
    <source>
        <dbReference type="ARBA" id="ARBA00009166"/>
    </source>
</evidence>
<feature type="non-terminal residue" evidence="8">
    <location>
        <position position="157"/>
    </location>
</feature>
<dbReference type="InterPro" id="IPR019421">
    <property type="entry name" value="7TM_GPCR_serpentine_rcpt_Srd"/>
</dbReference>
<sequence length="157" mass="18009">MTTRNKTSFWLSRNITILFSNQTMNLVSVLFCFEFYVLKNLASVYYRTVKSLIALTLILIASPLVFVVVFILRHLTLCELRKRVDTSKVCTQTLNIQLALTTFLGIGSVLYFADLMGWLRHPLLEVAPVARAKYVQIVNLLPCLAPIFNLFCIKPYR</sequence>
<dbReference type="InterPro" id="IPR050920">
    <property type="entry name" value="Nematode_rcpt-like_delta"/>
</dbReference>
<keyword evidence="4 6" id="KW-1133">Transmembrane helix</keyword>
<comment type="caution">
    <text evidence="8">The sequence shown here is derived from an EMBL/GenBank/DDBJ whole genome shotgun (WGS) entry which is preliminary data.</text>
</comment>
<dbReference type="Pfam" id="PF10317">
    <property type="entry name" value="7TM_GPCR_Srd"/>
    <property type="match status" value="1"/>
</dbReference>
<dbReference type="PANTHER" id="PTHR22945:SF40">
    <property type="entry name" value="SERPENTINE RECEPTOR, CLASS D (DELTA)-RELATED"/>
    <property type="match status" value="1"/>
</dbReference>
<feature type="transmembrane region" description="Helical" evidence="6">
    <location>
        <begin position="133"/>
        <end position="153"/>
    </location>
</feature>
<dbReference type="GO" id="GO:0016020">
    <property type="term" value="C:membrane"/>
    <property type="evidence" value="ECO:0007669"/>
    <property type="project" value="UniProtKB-SubCell"/>
</dbReference>
<dbReference type="AlphaFoldDB" id="A0AAV5X4K1"/>
<organism evidence="8 9">
    <name type="scientific">Pristionchus fissidentatus</name>
    <dbReference type="NCBI Taxonomy" id="1538716"/>
    <lineage>
        <taxon>Eukaryota</taxon>
        <taxon>Metazoa</taxon>
        <taxon>Ecdysozoa</taxon>
        <taxon>Nematoda</taxon>
        <taxon>Chromadorea</taxon>
        <taxon>Rhabditida</taxon>
        <taxon>Rhabditina</taxon>
        <taxon>Diplogasteromorpha</taxon>
        <taxon>Diplogasteroidea</taxon>
        <taxon>Neodiplogasteridae</taxon>
        <taxon>Pristionchus</taxon>
    </lineage>
</organism>
<protein>
    <recommendedName>
        <fullName evidence="10">G protein-coupled receptor</fullName>
    </recommendedName>
</protein>
<evidence type="ECO:0000313" key="9">
    <source>
        <dbReference type="Proteomes" id="UP001432322"/>
    </source>
</evidence>
<evidence type="ECO:0000256" key="6">
    <source>
        <dbReference type="SAM" id="Phobius"/>
    </source>
</evidence>
<name>A0AAV5X4K1_9BILA</name>
<evidence type="ECO:0000256" key="5">
    <source>
        <dbReference type="ARBA" id="ARBA00023136"/>
    </source>
</evidence>
<keyword evidence="5 6" id="KW-0472">Membrane</keyword>
<dbReference type="Proteomes" id="UP001432322">
    <property type="component" value="Unassembled WGS sequence"/>
</dbReference>